<accession>A0A225NQ65</accession>
<protein>
    <recommendedName>
        <fullName evidence="4">Glycosyl transferase</fullName>
    </recommendedName>
</protein>
<dbReference type="Gene3D" id="3.90.550.20">
    <property type="match status" value="1"/>
</dbReference>
<dbReference type="InterPro" id="IPR029044">
    <property type="entry name" value="Nucleotide-diphossugar_trans"/>
</dbReference>
<dbReference type="AlphaFoldDB" id="A0A225NQ65"/>
<reference evidence="2 3" key="1">
    <citation type="submission" date="2013-04" db="EMBL/GenBank/DDBJ databases">
        <title>Oceanicola sp. 22II1-22F33 Genome Sequencing.</title>
        <authorList>
            <person name="Lai Q."/>
            <person name="Li G."/>
            <person name="Shao Z."/>
        </authorList>
    </citation>
    <scope>NUCLEOTIDE SEQUENCE [LARGE SCALE GENOMIC DNA]</scope>
    <source>
        <strain evidence="2 3">22II1-22F33</strain>
    </source>
</reference>
<dbReference type="Proteomes" id="UP000215377">
    <property type="component" value="Unassembled WGS sequence"/>
</dbReference>
<evidence type="ECO:0000313" key="3">
    <source>
        <dbReference type="Proteomes" id="UP000215377"/>
    </source>
</evidence>
<evidence type="ECO:0008006" key="4">
    <source>
        <dbReference type="Google" id="ProtNLM"/>
    </source>
</evidence>
<dbReference type="InterPro" id="IPR051706">
    <property type="entry name" value="Glycosyltransferase_domain"/>
</dbReference>
<name>A0A225NQ65_9RHOB</name>
<dbReference type="SUPFAM" id="SSF53448">
    <property type="entry name" value="Nucleotide-diphospho-sugar transferases"/>
    <property type="match status" value="1"/>
</dbReference>
<keyword evidence="1" id="KW-0808">Transferase</keyword>
<dbReference type="InterPro" id="IPR007577">
    <property type="entry name" value="GlycoTrfase_DXD_sugar-bd_CS"/>
</dbReference>
<dbReference type="RefSeq" id="WP_088649193.1">
    <property type="nucleotide sequence ID" value="NZ_AQQR01000002.1"/>
</dbReference>
<dbReference type="Pfam" id="PF04488">
    <property type="entry name" value="Gly_transf_sug"/>
    <property type="match status" value="1"/>
</dbReference>
<dbReference type="PANTHER" id="PTHR32385:SF15">
    <property type="entry name" value="INOSITOL PHOSPHOCERAMIDE MANNOSYLTRANSFERASE 1"/>
    <property type="match status" value="1"/>
</dbReference>
<comment type="caution">
    <text evidence="2">The sequence shown here is derived from an EMBL/GenBank/DDBJ whole genome shotgun (WGS) entry which is preliminary data.</text>
</comment>
<evidence type="ECO:0000256" key="1">
    <source>
        <dbReference type="ARBA" id="ARBA00022679"/>
    </source>
</evidence>
<dbReference type="GO" id="GO:0051999">
    <property type="term" value="P:mannosyl-inositol phosphorylceramide biosynthetic process"/>
    <property type="evidence" value="ECO:0007669"/>
    <property type="project" value="TreeGrafter"/>
</dbReference>
<keyword evidence="3" id="KW-1185">Reference proteome</keyword>
<dbReference type="GO" id="GO:0016020">
    <property type="term" value="C:membrane"/>
    <property type="evidence" value="ECO:0007669"/>
    <property type="project" value="GOC"/>
</dbReference>
<dbReference type="PANTHER" id="PTHR32385">
    <property type="entry name" value="MANNOSYL PHOSPHORYLINOSITOL CERAMIDE SYNTHASE"/>
    <property type="match status" value="1"/>
</dbReference>
<gene>
    <name evidence="2" type="ORF">ATO3_07450</name>
</gene>
<dbReference type="OrthoDB" id="277808at2"/>
<evidence type="ECO:0000313" key="2">
    <source>
        <dbReference type="EMBL" id="OWU76000.1"/>
    </source>
</evidence>
<proteinExistence type="predicted"/>
<dbReference type="EMBL" id="AQQR01000002">
    <property type="protein sequence ID" value="OWU76000.1"/>
    <property type="molecule type" value="Genomic_DNA"/>
</dbReference>
<sequence length="258" mass="30198">MRYLFSRLVKLLAVVTKILCTIHLRLFPEARFTIPAYAPPLIRPRGGDRKIPRKVYQISYGHRVSCGIYLTWVFNRLMAADHEFHLHIDKTTARDWINENYPGEIAETFNRLQIGAAQADYWRVLVLLKEGGIYLDTDANFVWPPSWAIGPQDEEMFLEMRDGEITNYFLAGAPGNRFFEGFEKTIRQNIHENKHDNIYVMTGPKAMLPALEQGGYRSESFRIVAHHGQFTNEALQYPDRDHKKWWREQQDKAIVRED</sequence>
<dbReference type="GO" id="GO:0000030">
    <property type="term" value="F:mannosyltransferase activity"/>
    <property type="evidence" value="ECO:0007669"/>
    <property type="project" value="TreeGrafter"/>
</dbReference>
<organism evidence="2 3">
    <name type="scientific">Marinibacterium profundimaris</name>
    <dbReference type="NCBI Taxonomy" id="1679460"/>
    <lineage>
        <taxon>Bacteria</taxon>
        <taxon>Pseudomonadati</taxon>
        <taxon>Pseudomonadota</taxon>
        <taxon>Alphaproteobacteria</taxon>
        <taxon>Rhodobacterales</taxon>
        <taxon>Paracoccaceae</taxon>
        <taxon>Marinibacterium</taxon>
    </lineage>
</organism>